<dbReference type="InterPro" id="IPR049052">
    <property type="entry name" value="nSTAND1"/>
</dbReference>
<gene>
    <name evidence="2" type="ORF">DFH08DRAFT_935169</name>
</gene>
<evidence type="ECO:0000313" key="3">
    <source>
        <dbReference type="Proteomes" id="UP001218218"/>
    </source>
</evidence>
<evidence type="ECO:0000313" key="2">
    <source>
        <dbReference type="EMBL" id="KAJ7351565.1"/>
    </source>
</evidence>
<dbReference type="EMBL" id="JARIHO010000013">
    <property type="protein sequence ID" value="KAJ7351565.1"/>
    <property type="molecule type" value="Genomic_DNA"/>
</dbReference>
<dbReference type="GO" id="GO:0007166">
    <property type="term" value="P:cell surface receptor signaling pathway"/>
    <property type="evidence" value="ECO:0007669"/>
    <property type="project" value="InterPro"/>
</dbReference>
<keyword evidence="3" id="KW-1185">Reference proteome</keyword>
<dbReference type="Gene3D" id="3.40.50.300">
    <property type="entry name" value="P-loop containing nucleotide triphosphate hydrolases"/>
    <property type="match status" value="1"/>
</dbReference>
<dbReference type="CDD" id="cd21037">
    <property type="entry name" value="MLKL_NTD"/>
    <property type="match status" value="1"/>
</dbReference>
<proteinExistence type="predicted"/>
<dbReference type="PANTHER" id="PTHR47691:SF3">
    <property type="entry name" value="HTH-TYPE TRANSCRIPTIONAL REGULATOR RV0890C-RELATED"/>
    <property type="match status" value="1"/>
</dbReference>
<accession>A0AAD7A836</accession>
<feature type="domain" description="Novel STAND NTPase 1" evidence="1">
    <location>
        <begin position="190"/>
        <end position="321"/>
    </location>
</feature>
<dbReference type="Gene3D" id="1.20.930.20">
    <property type="entry name" value="Adaptor protein Cbl, N-terminal domain"/>
    <property type="match status" value="1"/>
</dbReference>
<dbReference type="Gene3D" id="1.25.40.10">
    <property type="entry name" value="Tetratricopeptide repeat domain"/>
    <property type="match status" value="1"/>
</dbReference>
<comment type="caution">
    <text evidence="2">The sequence shown here is derived from an EMBL/GenBank/DDBJ whole genome shotgun (WGS) entry which is preliminary data.</text>
</comment>
<dbReference type="InterPro" id="IPR027417">
    <property type="entry name" value="P-loop_NTPase"/>
</dbReference>
<name>A0AAD7A836_9AGAR</name>
<evidence type="ECO:0000259" key="1">
    <source>
        <dbReference type="Pfam" id="PF20703"/>
    </source>
</evidence>
<reference evidence="2" key="1">
    <citation type="submission" date="2023-03" db="EMBL/GenBank/DDBJ databases">
        <title>Massive genome expansion in bonnet fungi (Mycena s.s.) driven by repeated elements and novel gene families across ecological guilds.</title>
        <authorList>
            <consortium name="Lawrence Berkeley National Laboratory"/>
            <person name="Harder C.B."/>
            <person name="Miyauchi S."/>
            <person name="Viragh M."/>
            <person name="Kuo A."/>
            <person name="Thoen E."/>
            <person name="Andreopoulos B."/>
            <person name="Lu D."/>
            <person name="Skrede I."/>
            <person name="Drula E."/>
            <person name="Henrissat B."/>
            <person name="Morin E."/>
            <person name="Kohler A."/>
            <person name="Barry K."/>
            <person name="LaButti K."/>
            <person name="Morin E."/>
            <person name="Salamov A."/>
            <person name="Lipzen A."/>
            <person name="Mereny Z."/>
            <person name="Hegedus B."/>
            <person name="Baldrian P."/>
            <person name="Stursova M."/>
            <person name="Weitz H."/>
            <person name="Taylor A."/>
            <person name="Grigoriev I.V."/>
            <person name="Nagy L.G."/>
            <person name="Martin F."/>
            <person name="Kauserud H."/>
        </authorList>
    </citation>
    <scope>NUCLEOTIDE SEQUENCE</scope>
    <source>
        <strain evidence="2">CBHHK002</strain>
    </source>
</reference>
<dbReference type="Proteomes" id="UP001218218">
    <property type="component" value="Unassembled WGS sequence"/>
</dbReference>
<organism evidence="2 3">
    <name type="scientific">Mycena albidolilacea</name>
    <dbReference type="NCBI Taxonomy" id="1033008"/>
    <lineage>
        <taxon>Eukaryota</taxon>
        <taxon>Fungi</taxon>
        <taxon>Dikarya</taxon>
        <taxon>Basidiomycota</taxon>
        <taxon>Agaricomycotina</taxon>
        <taxon>Agaricomycetes</taxon>
        <taxon>Agaricomycetidae</taxon>
        <taxon>Agaricales</taxon>
        <taxon>Marasmiineae</taxon>
        <taxon>Mycenaceae</taxon>
        <taxon>Mycena</taxon>
    </lineage>
</organism>
<dbReference type="PANTHER" id="PTHR47691">
    <property type="entry name" value="REGULATOR-RELATED"/>
    <property type="match status" value="1"/>
</dbReference>
<sequence>MPRQPTVTETHLERIVACLAPGLTLLKELNDAFGPPFILTISNTIEALIDMVQNVKRNKKECAKLMENIHPVLYAIINLHLKTDTVESLAPAMLSNIGKFMETLHKIYTFLKAQQDGNKIKHLFRNNEMQKLFRDCHAGLDQAMEVFKVSNRPLWVNDIDVMKKTAQLMHEELFELIQILSDSSTNSNESSPKIFYGRQLEVETIMKILNQESPRIAILGGGGMGKTSLAKVILHYPQTLEKFKHRFFVSAEAATTSIELAALIGLHVGLNPGTNLTKPVVQYLSQKPSCILVLDNLETVWEPIQSRGGIEEFLSLLTEVKHLALLQTFMDITDNAYIKEDIEQILQFTDNMPLAVDLIAHLSDYEGLSNVLARWYTERTSLLSLGYDRKSNMDMSISLSLSSPRITSESKKLLSLLSILPDGLSDGELVQYKLPICNILSCKTALLATSLAYQDSSRRLRSLIPVREHVQKFLPPSLALVQYLRKQLYALLELYHKYAGQRLGPVINQITLNLGNFHEVLQKGLYNHAPDLEITIHSISSLNSFYRLTGRGCTVLLDSIRPILPGLDDHQLKIHFITEVLKSSIYYPNLDGEQLIATNIIEHINNPLLESQEHIAEALQLSKSTSNLFQEARALWIEARCSTYLGNFLQAIESLHRGRIILGICGLAGGDLDYTMAIQQGEIHFLKSEYAQARSINSQIVATVSSDQDAYIHAVSLLNIAHIDTICGDMQDVYNKLNQVKEIHKKFASPTEIIYNVTEAEIELREKKFDLAKARFRECLNSTWGTENEVESFCLGRLADITAWPRSEWQFRWPVTYLGYAYKTKDNFALYKALLCLGDVFIINKDGKTAENLYMLALEGFTRMDIHRSRAQCMFHLGDLANEQGHTSKAISL</sequence>
<protein>
    <recommendedName>
        <fullName evidence="1">Novel STAND NTPase 1 domain-containing protein</fullName>
    </recommendedName>
</protein>
<dbReference type="AlphaFoldDB" id="A0AAD7A836"/>
<dbReference type="InterPro" id="IPR011990">
    <property type="entry name" value="TPR-like_helical_dom_sf"/>
</dbReference>
<dbReference type="InterPro" id="IPR036537">
    <property type="entry name" value="Adaptor_Cbl_N_dom_sf"/>
</dbReference>
<dbReference type="InterPro" id="IPR059179">
    <property type="entry name" value="MLKL-like_MCAfunc"/>
</dbReference>
<dbReference type="SUPFAM" id="SSF52540">
    <property type="entry name" value="P-loop containing nucleoside triphosphate hydrolases"/>
    <property type="match status" value="1"/>
</dbReference>
<dbReference type="Pfam" id="PF20703">
    <property type="entry name" value="nSTAND1"/>
    <property type="match status" value="1"/>
</dbReference>